<protein>
    <submittedName>
        <fullName evidence="9">Glycosyltransferase family 31 protein</fullName>
    </submittedName>
</protein>
<name>N1PYB7_DOTSN</name>
<evidence type="ECO:0000256" key="1">
    <source>
        <dbReference type="ARBA" id="ARBA00004606"/>
    </source>
</evidence>
<comment type="subcellular location">
    <subcellularLocation>
        <location evidence="1">Membrane</location>
        <topology evidence="1">Single-pass type II membrane protein</topology>
    </subcellularLocation>
</comment>
<keyword evidence="9" id="KW-0808">Transferase</keyword>
<reference evidence="10" key="1">
    <citation type="journal article" date="2012" name="PLoS Genet.">
        <title>The genomes of the fungal plant pathogens Cladosporium fulvum and Dothistroma septosporum reveal adaptation to different hosts and lifestyles but also signatures of common ancestry.</title>
        <authorList>
            <person name="de Wit P.J.G.M."/>
            <person name="van der Burgt A."/>
            <person name="Oekmen B."/>
            <person name="Stergiopoulos I."/>
            <person name="Abd-Elsalam K.A."/>
            <person name="Aerts A.L."/>
            <person name="Bahkali A.H."/>
            <person name="Beenen H.G."/>
            <person name="Chettri P."/>
            <person name="Cox M.P."/>
            <person name="Datema E."/>
            <person name="de Vries R.P."/>
            <person name="Dhillon B."/>
            <person name="Ganley A.R."/>
            <person name="Griffiths S.A."/>
            <person name="Guo Y."/>
            <person name="Hamelin R.C."/>
            <person name="Henrissat B."/>
            <person name="Kabir M.S."/>
            <person name="Jashni M.K."/>
            <person name="Kema G."/>
            <person name="Klaubauf S."/>
            <person name="Lapidus A."/>
            <person name="Levasseur A."/>
            <person name="Lindquist E."/>
            <person name="Mehrabi R."/>
            <person name="Ohm R.A."/>
            <person name="Owen T.J."/>
            <person name="Salamov A."/>
            <person name="Schwelm A."/>
            <person name="Schijlen E."/>
            <person name="Sun H."/>
            <person name="van den Burg H.A."/>
            <person name="van Ham R.C.H.J."/>
            <person name="Zhang S."/>
            <person name="Goodwin S.B."/>
            <person name="Grigoriev I.V."/>
            <person name="Collemare J."/>
            <person name="Bradshaw R.E."/>
        </authorList>
    </citation>
    <scope>NUCLEOTIDE SEQUENCE [LARGE SCALE GENOMIC DNA]</scope>
    <source>
        <strain evidence="10">NZE10 / CBS 128990</strain>
    </source>
</reference>
<keyword evidence="4" id="KW-0735">Signal-anchor</keyword>
<organism evidence="9 10">
    <name type="scientific">Dothistroma septosporum (strain NZE10 / CBS 128990)</name>
    <name type="common">Red band needle blight fungus</name>
    <name type="synonym">Mycosphaerella pini</name>
    <dbReference type="NCBI Taxonomy" id="675120"/>
    <lineage>
        <taxon>Eukaryota</taxon>
        <taxon>Fungi</taxon>
        <taxon>Dikarya</taxon>
        <taxon>Ascomycota</taxon>
        <taxon>Pezizomycotina</taxon>
        <taxon>Dothideomycetes</taxon>
        <taxon>Dothideomycetidae</taxon>
        <taxon>Mycosphaerellales</taxon>
        <taxon>Mycosphaerellaceae</taxon>
        <taxon>Dothistroma</taxon>
    </lineage>
</organism>
<evidence type="ECO:0000256" key="6">
    <source>
        <dbReference type="ARBA" id="ARBA00023136"/>
    </source>
</evidence>
<comment type="similarity">
    <text evidence="2">Belongs to the glycosyltransferase 31 family. Beta3-Gal-T subfamily.</text>
</comment>
<evidence type="ECO:0000256" key="5">
    <source>
        <dbReference type="ARBA" id="ARBA00022989"/>
    </source>
</evidence>
<keyword evidence="5 8" id="KW-1133">Transmembrane helix</keyword>
<proteinExistence type="inferred from homology"/>
<dbReference type="Proteomes" id="UP000016933">
    <property type="component" value="Unassembled WGS sequence"/>
</dbReference>
<evidence type="ECO:0000256" key="2">
    <source>
        <dbReference type="ARBA" id="ARBA00006462"/>
    </source>
</evidence>
<dbReference type="EMBL" id="KB446535">
    <property type="protein sequence ID" value="EME48427.1"/>
    <property type="molecule type" value="Genomic_DNA"/>
</dbReference>
<dbReference type="GO" id="GO:0016740">
    <property type="term" value="F:transferase activity"/>
    <property type="evidence" value="ECO:0007669"/>
    <property type="project" value="UniProtKB-KW"/>
</dbReference>
<feature type="region of interest" description="Disordered" evidence="7">
    <location>
        <begin position="137"/>
        <end position="161"/>
    </location>
</feature>
<accession>N1PYB7</accession>
<gene>
    <name evidence="9" type="ORF">DOTSEDRAFT_84057</name>
</gene>
<sequence length="444" mass="51144">MGYSEKVHHAYTQRADSSMSVPGMTKLRRTAFPRKAAYLVLSACFTLLFFVYIHERTSSKDVLVILKTGATEIRDKLLVHLNTTLRCYPDYMLFSDYEENFHGQHVYDALEYVTPEIQEKHGDFELWRRLQEGGHSALKPQELSGPVSKPQENNSGKPSNPGWKLDKWKFLPMVNRTYHEYPSKKWYIFVETDTYILWQTLLNYLAALDETKPYYIGAQVWIGHILFAHGGTGFAVSNPAMKNVTEMFQEHQAHWEGFTSNHWAGDCILGKAFADSGTPLTKAWPIWQGDDIGRVTYWREDGPRRQWCAPAVSYHHLGPGAINDLWEFEQGWIKNTSGDSSAFLRHKDMFSQYLLPKIEEPRANWDNHANDDLGPVQSLQECGELCEDDGKCLQYRLTPDLRCLSGTRPMLGEWAKGVESGWVVERIREWGEEMEQCGNDTWIT</sequence>
<dbReference type="eggNOG" id="KOG2246">
    <property type="taxonomic scope" value="Eukaryota"/>
</dbReference>
<evidence type="ECO:0000256" key="7">
    <source>
        <dbReference type="SAM" id="MobiDB-lite"/>
    </source>
</evidence>
<dbReference type="InterPro" id="IPR026050">
    <property type="entry name" value="C1GALT1/C1GALT1_chp1"/>
</dbReference>
<dbReference type="STRING" id="675120.N1PYB7"/>
<dbReference type="AlphaFoldDB" id="N1PYB7"/>
<dbReference type="GO" id="GO:0016020">
    <property type="term" value="C:membrane"/>
    <property type="evidence" value="ECO:0007669"/>
    <property type="project" value="UniProtKB-SubCell"/>
</dbReference>
<keyword evidence="6 8" id="KW-0472">Membrane</keyword>
<evidence type="ECO:0000256" key="3">
    <source>
        <dbReference type="ARBA" id="ARBA00022692"/>
    </source>
</evidence>
<dbReference type="Gene3D" id="3.90.550.50">
    <property type="match status" value="1"/>
</dbReference>
<keyword evidence="3 8" id="KW-0812">Transmembrane</keyword>
<reference evidence="9 10" key="2">
    <citation type="journal article" date="2012" name="PLoS Pathog.">
        <title>Diverse lifestyles and strategies of plant pathogenesis encoded in the genomes of eighteen Dothideomycetes fungi.</title>
        <authorList>
            <person name="Ohm R.A."/>
            <person name="Feau N."/>
            <person name="Henrissat B."/>
            <person name="Schoch C.L."/>
            <person name="Horwitz B.A."/>
            <person name="Barry K.W."/>
            <person name="Condon B.J."/>
            <person name="Copeland A.C."/>
            <person name="Dhillon B."/>
            <person name="Glaser F."/>
            <person name="Hesse C.N."/>
            <person name="Kosti I."/>
            <person name="LaButti K."/>
            <person name="Lindquist E.A."/>
            <person name="Lucas S."/>
            <person name="Salamov A.A."/>
            <person name="Bradshaw R.E."/>
            <person name="Ciuffetti L."/>
            <person name="Hamelin R.C."/>
            <person name="Kema G.H.J."/>
            <person name="Lawrence C."/>
            <person name="Scott J.A."/>
            <person name="Spatafora J.W."/>
            <person name="Turgeon B.G."/>
            <person name="de Wit P.J.G.M."/>
            <person name="Zhong S."/>
            <person name="Goodwin S.B."/>
            <person name="Grigoriev I.V."/>
        </authorList>
    </citation>
    <scope>NUCLEOTIDE SEQUENCE [LARGE SCALE GENOMIC DNA]</scope>
    <source>
        <strain evidence="10">NZE10 / CBS 128990</strain>
    </source>
</reference>
<dbReference type="OrthoDB" id="414175at2759"/>
<dbReference type="PANTHER" id="PTHR23033">
    <property type="entry name" value="BETA1,3-GALACTOSYLTRANSFERASE"/>
    <property type="match status" value="1"/>
</dbReference>
<evidence type="ECO:0000313" key="9">
    <source>
        <dbReference type="EMBL" id="EME48427.1"/>
    </source>
</evidence>
<evidence type="ECO:0000256" key="8">
    <source>
        <dbReference type="SAM" id="Phobius"/>
    </source>
</evidence>
<dbReference type="PANTHER" id="PTHR23033:SF47">
    <property type="entry name" value="APPLE DOMAIN-CONTAINING PROTEIN-RELATED"/>
    <property type="match status" value="1"/>
</dbReference>
<evidence type="ECO:0000256" key="4">
    <source>
        <dbReference type="ARBA" id="ARBA00022968"/>
    </source>
</evidence>
<evidence type="ECO:0000313" key="10">
    <source>
        <dbReference type="Proteomes" id="UP000016933"/>
    </source>
</evidence>
<keyword evidence="10" id="KW-1185">Reference proteome</keyword>
<dbReference type="HOGENOM" id="CLU_022549_3_1_1"/>
<feature type="transmembrane region" description="Helical" evidence="8">
    <location>
        <begin position="36"/>
        <end position="53"/>
    </location>
</feature>
<dbReference type="OMA" id="FYRKPWC"/>